<protein>
    <submittedName>
        <fullName evidence="2">Uncharacterized protein</fullName>
    </submittedName>
</protein>
<feature type="compositionally biased region" description="Basic and acidic residues" evidence="1">
    <location>
        <begin position="11"/>
        <end position="26"/>
    </location>
</feature>
<evidence type="ECO:0000313" key="2">
    <source>
        <dbReference type="EMBL" id="KAK7712802.1"/>
    </source>
</evidence>
<evidence type="ECO:0000256" key="1">
    <source>
        <dbReference type="SAM" id="MobiDB-lite"/>
    </source>
</evidence>
<dbReference type="EMBL" id="JAKNSF020000133">
    <property type="protein sequence ID" value="KAK7712802.1"/>
    <property type="molecule type" value="Genomic_DNA"/>
</dbReference>
<proteinExistence type="predicted"/>
<dbReference type="Proteomes" id="UP001430848">
    <property type="component" value="Unassembled WGS sequence"/>
</dbReference>
<keyword evidence="3" id="KW-1185">Reference proteome</keyword>
<name>A0ABR1NRR3_DIAER</name>
<comment type="caution">
    <text evidence="2">The sequence shown here is derived from an EMBL/GenBank/DDBJ whole genome shotgun (WGS) entry which is preliminary data.</text>
</comment>
<gene>
    <name evidence="2" type="ORF">SLS63_012296</name>
</gene>
<evidence type="ECO:0000313" key="3">
    <source>
        <dbReference type="Proteomes" id="UP001430848"/>
    </source>
</evidence>
<reference evidence="2 3" key="1">
    <citation type="submission" date="2024-02" db="EMBL/GenBank/DDBJ databases">
        <title>De novo assembly and annotation of 12 fungi associated with fruit tree decline syndrome in Ontario, Canada.</title>
        <authorList>
            <person name="Sulman M."/>
            <person name="Ellouze W."/>
            <person name="Ilyukhin E."/>
        </authorList>
    </citation>
    <scope>NUCLEOTIDE SEQUENCE [LARGE SCALE GENOMIC DNA]</scope>
    <source>
        <strain evidence="2 3">M169</strain>
    </source>
</reference>
<feature type="compositionally biased region" description="Low complexity" evidence="1">
    <location>
        <begin position="41"/>
        <end position="50"/>
    </location>
</feature>
<feature type="region of interest" description="Disordered" evidence="1">
    <location>
        <begin position="1"/>
        <end position="56"/>
    </location>
</feature>
<accession>A0ABR1NRR3</accession>
<sequence length="175" mass="18478">MGSSPQLQHPGETHEAESSKHNEFPENRSLSNFRSKDDSASDVASVNSHNSSKHKPNVALSMASASASGVGGFFKHYTKGVFIDMPLAFAEGSRALPKLYGEEVRDYGTVKDWKSGFSKSGKTLTLGIGEGFADLVVKPYKGVKEKGAVGGITGMGKGMLSFTTNVSSVEAILSS</sequence>
<organism evidence="2 3">
    <name type="scientific">Diaporthe eres</name>
    <name type="common">Phomopsis oblonga</name>
    <dbReference type="NCBI Taxonomy" id="83184"/>
    <lineage>
        <taxon>Eukaryota</taxon>
        <taxon>Fungi</taxon>
        <taxon>Dikarya</taxon>
        <taxon>Ascomycota</taxon>
        <taxon>Pezizomycotina</taxon>
        <taxon>Sordariomycetes</taxon>
        <taxon>Sordariomycetidae</taxon>
        <taxon>Diaporthales</taxon>
        <taxon>Diaporthaceae</taxon>
        <taxon>Diaporthe</taxon>
        <taxon>Diaporthe eres species complex</taxon>
    </lineage>
</organism>